<dbReference type="Proteomes" id="UP000318529">
    <property type="component" value="Unassembled WGS sequence"/>
</dbReference>
<evidence type="ECO:0000313" key="2">
    <source>
        <dbReference type="EMBL" id="TWA84522.1"/>
    </source>
</evidence>
<proteinExistence type="predicted"/>
<feature type="compositionally biased region" description="Basic and acidic residues" evidence="1">
    <location>
        <begin position="1659"/>
        <end position="1681"/>
    </location>
</feature>
<organism evidence="2 3">
    <name type="scientific">Azospirillum brasilense</name>
    <dbReference type="NCBI Taxonomy" id="192"/>
    <lineage>
        <taxon>Bacteria</taxon>
        <taxon>Pseudomonadati</taxon>
        <taxon>Pseudomonadota</taxon>
        <taxon>Alphaproteobacteria</taxon>
        <taxon>Rhodospirillales</taxon>
        <taxon>Azospirillaceae</taxon>
        <taxon>Azospirillum</taxon>
    </lineage>
</organism>
<evidence type="ECO:0000313" key="3">
    <source>
        <dbReference type="Proteomes" id="UP000318529"/>
    </source>
</evidence>
<reference evidence="2 3" key="1">
    <citation type="submission" date="2019-06" db="EMBL/GenBank/DDBJ databases">
        <title>Genomic Encyclopedia of Type Strains, Phase IV (KMG-V): Genome sequencing to study the core and pangenomes of soil and plant-associated prokaryotes.</title>
        <authorList>
            <person name="Whitman W."/>
        </authorList>
    </citation>
    <scope>NUCLEOTIDE SEQUENCE [LARGE SCALE GENOMIC DNA]</scope>
    <source>
        <strain evidence="2 3">BR 11650</strain>
    </source>
</reference>
<sequence length="4049" mass="438082">MEAEKIVLWHRRLGAVDLALSLSAAAVEEDGAASYAIRGLSIVARGKLQKADGYDSPLDGAALDVTRRLPLPETLSDSKLDARLFEPVNEDDPDAGFGTQRIKPWQQIQSELDSIAADMRRKIQAAVEDVRRALSRYEVTVSGAFGFGTDSDFFGIRRFGASVLGRYTVELHPPSLLPPEERVDDRPVFRATATADAQLSLYDRKIAAALTLRLELDGAGLTEILADVHDPQLPDLRFDLPRMRLPHLNFSDLGKAIQSTWALIGPTLKPFHMPLPGFGVAVKWTTPPKFTVDVTDAGGDPSLALATMTAGVGELVIALPGEPEHAVAKVTGFAITIPGSGSAFEVSGTLGDANNFTKTLPGWTIDERLTGPVTVRLSAMMLSFDFEFVKTAGDTTPLLTFTLTHDIGRIEIRAKEDPEVVLALKAKAIGTLGSDGSGRLDPGFRLTDLQLIEPYPVKLIGLAAEAIEQGAERLWRYLSEIHFNQPGLPDLPDGIPNSDLAPLVDRLERLLSAIVTWIAKQAGALGQALAGMAKAVADFIGDLVRKLRGLLSTPGQPGLAVGFTFEIRLEPKTLAVRQIMLAPITREGETKSLSAEFLGFQVELAAGLLPALLFDMRDKWSAVLLIPVVAEPSAVISTDLWLDTTTGGEQPTEAAPDTDADGTKPDSPLVKVTAKVLPVPSGSASPALVLVQLSERGPVFFRKLAGPKGSGDVVVTRRKVDQRVSLAFGGFQFVEDWSDEDFSATVALNVDKVADKASGFLPFLKKSKAPAHGAGNGTLLDRLQQYVKVKKLTPPVLAQDKARLDIDIEIRLADLTSEATLSLELNLSTLHARLLTDKKLAVRGAERTQPFLGLEATIKSRNGGNGEFEQFTLDFSDGDARLVLSDQARVELAYRQVAARGRGLVFRADNLVVSRDGVDLKAEIDPAEPVTLAGVDTAFRFKGGALSVKRTELQSFSIQGTGQLPPALIGEAYADVAIAFGRDQGGALTVVSATGDVDRAADPIVCEATRFRFTLTNVGFQFVRAEGTHFYFTLTGSAEFAPRPGEFESGLLKNLSRTKIVLHQTPLAGDPRVLARHIEFQVPIEPALRTSIFDLFGFELRGIGFHPASPAFDDDPALSISGQIRFAKFGDVPSMKFDFHQLWLAPPRPGGFLPRVRLDGLGLALSLGSMARISGTAIAVDDKLPSIFRPDVLPANVTANGFLASAQLAISGWPDMTASAGFLELRHRDELRHAFFVYGELARISQPIPTPIGTIYLREAGFGFGFRYTFAGLAQADQVSTPRELVRVLDEVSKRQGQLHDVRAWEPEAEGDRLTLAMRALFTTQSMSPPGTYDDMRENPRDVPDEKKPANYVLFDVVAALRSDLTFLMAARAWICVNYADWVDGRGEDWQSKPSLRGYLYISVPRKQFLGRFIGDPDGHIGNHPPLPAPLRAAFGALRWSSTLYIDETVYHHEFGWPYELGFTLRDDNGNFEIVCDGGMVMRIEDLSYLTGLAFRAHGFAKFSGRVGGESLGASADALAQFALDGKLITYISARKFSESFYYGALQIDVTIRFDVRVWVSFTIWKHEIRLEAGFSLSLTVSVGVELVLAARTPIIGGRLTASIGVGAFGRTLRIGVGLTFNDGLLDQARARVARFMQLGLGASYPDPERGVPAPQPAADRKRTLEAGDASIQREAERRDTVAPPLPPGTKPEPAVEPVGDPVGDTQYWAIIYPTRVALPDADAGAGEDEETTFYLLQIVPRDHTPGPEAKIAAAVPAKGGDAAPPFQDIDPGAGTFYVAPRPQGEPSTGSYAVTLDEEVGLFCWLGTSEKGELRPPVRMTRGDNGAAVAWQKVLAKEGDAVLRLQDLLQSAFLAKNKNGALTQPRHRPFNRQRMALPADAAEAARVLGDASRDRGQLAAVEAASAAVEERRSAFIATVCETASRLAEAGGALDAAWTSVGQGLDARDFGLTFVIGEKALGKLIRPGAASDPPLLRMRIKASGATNPGSVRLYNPVERHFHRAPPRLADATAVQTGASIVLNWDLEPGWGASAGIYEDPEYHLKHYVIRRRILLPERPAPPPRQLTVKTGAPIAARDMNGTLTWTILRPAYQFVDDLQDLSDELRRALTLPAPDGAGSGTPPSRRTAWDTAIGRNVLSVRVEYTVVAVDLAGTHSDPEIVVATIERPLEAVAAFRRATLVFAYEGLPSYQFAKVDDAWTRRRAPPDQAPVLTLFLEDALLDAAEKRHAGAAWIAARDEERYREIELRLWGERAVSAGLYGVDALTDALRRPTPPGARAGTRPNETDVVLARTGPVNEGNPHHVRIVWRVAKQGERDGYMELDPLFYEVKRVGGATGQAWEKLLAALGVDAEPQARGIRAHVRPAAQVRPAWDDRDKPPAADWTTADLLLRINRPEPKLNSGQMAGARVPDVETVIEVFEHPLDVRFAPIGFADAKMHAGRLLVRHPAPGATLDDLLGDKAATSTVLLRDGERRVATRLVFNARPDTLALTEAPGGIVDPDALSALIGGYDIFSIDLDALSRSLVAPKRLREESDSDFEKRQAAFRRDKAAECTRQALHLGRVQLLPRRLRGVEPAETGDLAKVEALYPSETLRLAGRDAATRPPGGARRHPFLSGAESILLWPNRLVRRFLLPNPPDELIDALFANGMPVRLRITLEGWPAAAQSPMLCATGLVDGRDEACAAPLTVAAPSGPLSPDQIRRVLHDLTWCRDRSEQGDPPSHPRPDPADALLATTATAFGGVKLRLEALKIRKLAEREEEFVIASTTIGLELVGLRHAVLADLVERLRFDNTEMPLYRRYEPMIEAPPAVKAKTLNGYMDEVPPERDPYGWGVLRSFGLAVSLRLFDTAEGAYAVGARLLQHVRETYQTVLAAYASALPEIGAPFVDVLARPAGLFEITSLDGGTPAATCATAEDFVNNQSLALVQLSVRPVADRLKLPTSAQGCSWAADRPVRYVRLKVLKTPENSIAAGKNTVTMRLPDTTLGCGAMIDVIDVTGGTVVPRVFALGRAPLRTHLGEEAAVTTATLDLGALEKGKTAALLRVVTFNSQDNATPETVIDALRRDWDGKLEHEFIDLPHVLDKTPGPDPFGLFKPLPAPRLALLGFGAKIAGKNDQGKDVQFELKPHRAVAPPLDAFLANATACGFAPPSLDTRQQQEEAAGRLAGWTRRFLDHGPALRLDKTSRGSLPLLAVATIPRPDPWRVAPGARGEIEVLLPVKDRFGHLWRYVVRPFGRYDNIAQAVIPDRAKPTLVGAFDKRIGGAGEEPDTFDVFADAVVPRTEPVAAPVILSARRLDAPEKDPRDPKLEVLRPGRTFELVLARHPEEVLSEANRRVEGGLALRELAVGFWREFAAVAWAKRLPLPDGIKIDFGAGFGAAPARGERPPDTAPAADLGPLLATPDEELVSLQNRVPDVWSGAHVLRFTALPYGFRIHALAYAAAGAVVSDTVGTTLEEARYTLALPWLPAVDVPDEAREPSPFRGRTRISPPCWEANRVVNDKDKPVVRVTVHLPLVRFIDGVDGEARAVWFGKTKEAPLLFSVIDPGVSYRLGFEAGGGAVVEPQVEIMPAPAEGADTDPFYFVQVIGTRFVPGAMQEIRTDSAPSVLAWDRSDAAWRMDVALEVHAEDAVVDGARDLALLAVLQAVPPPDPVERAKWVAGKGQWIAERLAPFFDFVVNPGRFSKWRLTAPMSNAATVAWDTPKALDGSGKQKQDAAGNLLWDREALAAAARAWDDALAAYGALVIPAVEAIRPQLADLVMLTGEGPRIQGSAQVADWVAGLPRPAAETRRIVDLRLEHSSFTLPTVRLDDCARAIRSQFEAIAATITTDAEILRENVVVPLVRAMRQHWVARKRTADERSYGGVPRFVRLLAAAERAPLTDGAASALADVAPDVVSLVRAWRVTAARPTIEAIDEPFLALEKLRGGADALEALGQLEDSQPATGPASVLDIRVPVRGDGPALTALRALGSVSVGDIVAVVLDQPPQTEELAGLEAKAAEVLAGDAAAFMALLRQAATDQLFGPGRRMIVDAYHGLARPQRAVIVRRPGQEDI</sequence>
<feature type="region of interest" description="Disordered" evidence="1">
    <location>
        <begin position="645"/>
        <end position="665"/>
    </location>
</feature>
<evidence type="ECO:0000256" key="1">
    <source>
        <dbReference type="SAM" id="MobiDB-lite"/>
    </source>
</evidence>
<dbReference type="EMBL" id="VITH01000005">
    <property type="protein sequence ID" value="TWA84522.1"/>
    <property type="molecule type" value="Genomic_DNA"/>
</dbReference>
<comment type="caution">
    <text evidence="2">The sequence shown here is derived from an EMBL/GenBank/DDBJ whole genome shotgun (WGS) entry which is preliminary data.</text>
</comment>
<name>A0A560CI28_AZOBR</name>
<gene>
    <name evidence="2" type="ORF">FBZ83_105404</name>
</gene>
<protein>
    <submittedName>
        <fullName evidence="2">Uncharacterized protein</fullName>
    </submittedName>
</protein>
<dbReference type="RefSeq" id="WP_145683479.1">
    <property type="nucleotide sequence ID" value="NZ_VITH01000005.1"/>
</dbReference>
<feature type="region of interest" description="Disordered" evidence="1">
    <location>
        <begin position="1646"/>
        <end position="1701"/>
    </location>
</feature>
<accession>A0A560CI28</accession>